<proteinExistence type="predicted"/>
<dbReference type="Gene3D" id="2.30.110.20">
    <property type="entry name" value="Hcp1-like"/>
    <property type="match status" value="1"/>
</dbReference>
<dbReference type="KEGG" id="pbh:AAW51_1863"/>
<evidence type="ECO:0000313" key="2">
    <source>
        <dbReference type="Proteomes" id="UP000035352"/>
    </source>
</evidence>
<dbReference type="NCBIfam" id="TIGR03344">
    <property type="entry name" value="VI_effect_Hcp1"/>
    <property type="match status" value="1"/>
</dbReference>
<dbReference type="RefSeq" id="WP_047194398.1">
    <property type="nucleotide sequence ID" value="NZ_CP011371.1"/>
</dbReference>
<gene>
    <name evidence="1" type="primary">hcp</name>
    <name evidence="1" type="ORF">AAW51_1863</name>
</gene>
<dbReference type="InterPro" id="IPR036624">
    <property type="entry name" value="Hcp1-lik_sf"/>
</dbReference>
<protein>
    <submittedName>
        <fullName evidence="1">Type VI secretion system secreted protein Hcp</fullName>
    </submittedName>
</protein>
<dbReference type="Pfam" id="PF05638">
    <property type="entry name" value="T6SS_HCP"/>
    <property type="match status" value="1"/>
</dbReference>
<accession>A0A0G3BGJ2</accession>
<dbReference type="STRING" id="413882.AAW51_1863"/>
<dbReference type="AlphaFoldDB" id="A0A0G3BGJ2"/>
<dbReference type="EMBL" id="CP011371">
    <property type="protein sequence ID" value="AKJ28554.1"/>
    <property type="molecule type" value="Genomic_DNA"/>
</dbReference>
<dbReference type="PANTHER" id="PTHR36152">
    <property type="entry name" value="CYTOPLASMIC PROTEIN-RELATED"/>
    <property type="match status" value="1"/>
</dbReference>
<evidence type="ECO:0000313" key="1">
    <source>
        <dbReference type="EMBL" id="AKJ28554.1"/>
    </source>
</evidence>
<name>A0A0G3BGJ2_9BURK</name>
<dbReference type="PATRIC" id="fig|413882.6.peg.1960"/>
<dbReference type="OrthoDB" id="5066999at2"/>
<dbReference type="SUPFAM" id="SSF141452">
    <property type="entry name" value="Hcp1-like"/>
    <property type="match status" value="1"/>
</dbReference>
<dbReference type="InterPro" id="IPR008514">
    <property type="entry name" value="T6SS_Hcp"/>
</dbReference>
<organism evidence="1 2">
    <name type="scientific">Caldimonas brevitalea</name>
    <dbReference type="NCBI Taxonomy" id="413882"/>
    <lineage>
        <taxon>Bacteria</taxon>
        <taxon>Pseudomonadati</taxon>
        <taxon>Pseudomonadota</taxon>
        <taxon>Betaproteobacteria</taxon>
        <taxon>Burkholderiales</taxon>
        <taxon>Sphaerotilaceae</taxon>
        <taxon>Caldimonas</taxon>
    </lineage>
</organism>
<reference evidence="1 2" key="1">
    <citation type="submission" date="2015-05" db="EMBL/GenBank/DDBJ databases">
        <authorList>
            <person name="Tang B."/>
            <person name="Yu Y."/>
        </authorList>
    </citation>
    <scope>NUCLEOTIDE SEQUENCE [LARGE SCALE GENOMIC DNA]</scope>
    <source>
        <strain evidence="1 2">DSM 7029</strain>
    </source>
</reference>
<keyword evidence="2" id="KW-1185">Reference proteome</keyword>
<sequence length="179" mass="19528">MAKDIYVEFKGSDIKGDSRDTKHKETVEVYSWSHVVRQPKSSTSSTAGGHTAERCEHGEMVFTKDIDGSTPKLLQACSAGTVVNDVIIYFYRAHGGKNNVGSPSDSQNRHQYLKVELKNVIVASVAPTVSGEGIPAETFTLKYSAVRWTYDELNIGGDKSGKVNITGAWDLAKNVPNFS</sequence>
<dbReference type="InterPro" id="IPR053165">
    <property type="entry name" value="HSI-I_assembly_Hcp1"/>
</dbReference>
<dbReference type="Proteomes" id="UP000035352">
    <property type="component" value="Chromosome"/>
</dbReference>
<dbReference type="PANTHER" id="PTHR36152:SF1">
    <property type="entry name" value="UBIQUITIN-LIKE DOMAIN-CONTAINING PROTEIN"/>
    <property type="match status" value="1"/>
</dbReference>